<dbReference type="InterPro" id="IPR017941">
    <property type="entry name" value="Rieske_2Fe-2S"/>
</dbReference>
<sequence length="355" mass="39798">MKFIRNIWYATMWAQNLPAGRLATVTVTKEPLVLFRDADGKPVALMDRCPHRLVPLHLGKLCSDGQRIQCGYHGLEFDTSGRCTHNPHSETIPAAAKVRAFPAVERHSLIWVWMGEQPAREELIPDFSAFDEDNNSRVSRRESIELEVNYQLMTDNLLDLSHVSFLHDGVLGHSNMVRGDIRVEQEDDTLYVKRSTPNVAPPGMFDLMYRHDGKPVDAWADMRWNAPSCMLNNAGVCPVGGKRTDGVYILGAHILTPVSEFRTLYHFAAVRYDNNISRTPEEQNEVVEKLSSLRRIAFEEQDEPMVLAQQQAQVNAGGLGSLQPVLLNIDAGPVRARRMLDTMRLNADSSAATAP</sequence>
<dbReference type="PANTHER" id="PTHR21266">
    <property type="entry name" value="IRON-SULFUR DOMAIN CONTAINING PROTEIN"/>
    <property type="match status" value="1"/>
</dbReference>
<dbReference type="InterPro" id="IPR036922">
    <property type="entry name" value="Rieske_2Fe-2S_sf"/>
</dbReference>
<dbReference type="SUPFAM" id="SSF55961">
    <property type="entry name" value="Bet v1-like"/>
    <property type="match status" value="1"/>
</dbReference>
<dbReference type="Gene3D" id="2.102.10.10">
    <property type="entry name" value="Rieske [2Fe-2S] iron-sulphur domain"/>
    <property type="match status" value="1"/>
</dbReference>
<dbReference type="PROSITE" id="PS51296">
    <property type="entry name" value="RIESKE"/>
    <property type="match status" value="1"/>
</dbReference>
<comment type="caution">
    <text evidence="7">The sequence shown here is derived from an EMBL/GenBank/DDBJ whole genome shotgun (WGS) entry which is preliminary data.</text>
</comment>
<keyword evidence="1" id="KW-0001">2Fe-2S</keyword>
<name>A0ABN7NA00_9BURK</name>
<feature type="domain" description="Rieske" evidence="6">
    <location>
        <begin position="8"/>
        <end position="112"/>
    </location>
</feature>
<accession>A0ABN7NA00</accession>
<dbReference type="PANTHER" id="PTHR21266:SF60">
    <property type="entry name" value="3-KETOSTEROID-9-ALPHA-MONOOXYGENASE, OXYGENASE COMPONENT"/>
    <property type="match status" value="1"/>
</dbReference>
<evidence type="ECO:0000256" key="3">
    <source>
        <dbReference type="ARBA" id="ARBA00023002"/>
    </source>
</evidence>
<protein>
    <submittedName>
        <fullName evidence="7">Chloroacetanilide N-alkylformylase, oxygenase component</fullName>
        <ecNumber evidence="7">1.14.15.23</ecNumber>
    </submittedName>
</protein>
<evidence type="ECO:0000313" key="8">
    <source>
        <dbReference type="Proteomes" id="UP000674425"/>
    </source>
</evidence>
<evidence type="ECO:0000259" key="6">
    <source>
        <dbReference type="PROSITE" id="PS51296"/>
    </source>
</evidence>
<dbReference type="CDD" id="cd08878">
    <property type="entry name" value="RHO_alpha_C_DMO-like"/>
    <property type="match status" value="1"/>
</dbReference>
<evidence type="ECO:0000256" key="1">
    <source>
        <dbReference type="ARBA" id="ARBA00022714"/>
    </source>
</evidence>
<keyword evidence="2" id="KW-0479">Metal-binding</keyword>
<keyword evidence="5" id="KW-0411">Iron-sulfur</keyword>
<proteinExistence type="predicted"/>
<keyword evidence="8" id="KW-1185">Reference proteome</keyword>
<keyword evidence="4" id="KW-0408">Iron</keyword>
<keyword evidence="3 7" id="KW-0560">Oxidoreductase</keyword>
<evidence type="ECO:0000313" key="7">
    <source>
        <dbReference type="EMBL" id="CAE6858350.1"/>
    </source>
</evidence>
<dbReference type="Gene3D" id="3.90.380.10">
    <property type="entry name" value="Naphthalene 1,2-dioxygenase Alpha Subunit, Chain A, domain 1"/>
    <property type="match status" value="1"/>
</dbReference>
<evidence type="ECO:0000256" key="2">
    <source>
        <dbReference type="ARBA" id="ARBA00022723"/>
    </source>
</evidence>
<reference evidence="7 8" key="1">
    <citation type="submission" date="2021-02" db="EMBL/GenBank/DDBJ databases">
        <authorList>
            <person name="Vanwijnsberghe S."/>
        </authorList>
    </citation>
    <scope>NUCLEOTIDE SEQUENCE [LARGE SCALE GENOMIC DNA]</scope>
    <source>
        <strain evidence="7 8">R-69658</strain>
    </source>
</reference>
<dbReference type="Pfam" id="PF19112">
    <property type="entry name" value="VanA_C"/>
    <property type="match status" value="1"/>
</dbReference>
<dbReference type="Proteomes" id="UP000674425">
    <property type="component" value="Unassembled WGS sequence"/>
</dbReference>
<dbReference type="EMBL" id="CAJNAU010000148">
    <property type="protein sequence ID" value="CAE6858350.1"/>
    <property type="molecule type" value="Genomic_DNA"/>
</dbReference>
<dbReference type="RefSeq" id="WP_200622477.1">
    <property type="nucleotide sequence ID" value="NZ_CAJNAU010000148.1"/>
</dbReference>
<evidence type="ECO:0000256" key="4">
    <source>
        <dbReference type="ARBA" id="ARBA00023004"/>
    </source>
</evidence>
<dbReference type="GO" id="GO:0016491">
    <property type="term" value="F:oxidoreductase activity"/>
    <property type="evidence" value="ECO:0007669"/>
    <property type="project" value="UniProtKB-KW"/>
</dbReference>
<dbReference type="Pfam" id="PF00355">
    <property type="entry name" value="Rieske"/>
    <property type="match status" value="1"/>
</dbReference>
<dbReference type="SUPFAM" id="SSF50022">
    <property type="entry name" value="ISP domain"/>
    <property type="match status" value="1"/>
</dbReference>
<evidence type="ECO:0000256" key="5">
    <source>
        <dbReference type="ARBA" id="ARBA00023014"/>
    </source>
</evidence>
<organism evidence="7 8">
    <name type="scientific">Paraburkholderia aspalathi</name>
    <dbReference type="NCBI Taxonomy" id="1324617"/>
    <lineage>
        <taxon>Bacteria</taxon>
        <taxon>Pseudomonadati</taxon>
        <taxon>Pseudomonadota</taxon>
        <taxon>Betaproteobacteria</taxon>
        <taxon>Burkholderiales</taxon>
        <taxon>Burkholderiaceae</taxon>
        <taxon>Paraburkholderia</taxon>
    </lineage>
</organism>
<gene>
    <name evidence="7" type="primary">cndA</name>
    <name evidence="7" type="ORF">R69658_07498</name>
</gene>
<dbReference type="EC" id="1.14.15.23" evidence="7"/>
<dbReference type="InterPro" id="IPR050584">
    <property type="entry name" value="Cholesterol_7-desaturase"/>
</dbReference>
<dbReference type="InterPro" id="IPR044043">
    <property type="entry name" value="VanA_C_cat"/>
</dbReference>